<dbReference type="SUPFAM" id="SSF53448">
    <property type="entry name" value="Nucleotide-diphospho-sugar transferases"/>
    <property type="match status" value="1"/>
</dbReference>
<dbReference type="CDD" id="cd04186">
    <property type="entry name" value="GT_2_like_c"/>
    <property type="match status" value="1"/>
</dbReference>
<evidence type="ECO:0000256" key="2">
    <source>
        <dbReference type="ARBA" id="ARBA00006739"/>
    </source>
</evidence>
<sequence>MAENSGAPTPSTSVVIVNWRQPALTERAVESVRGQGAEIVIVENEAAPGAAEFWSARVPEAVVVVNPGNEGFAGGVSSGIARASGEVIVLLNNDAVAEPGFLAAGLARLAAAPRSVAAVAAHVVLEGRYRPTTAADRTGTGALVGIDGERWVRTPEGDATGVELTNSTGVVLTRSGNCYDRDWLRPTGVEPTHPSSLRLFAFTGGAAFLRREVLEELGGFDTRYFMYYEDVDLSWRMRLAGYDIVYEPRARVVHRHAGSSDHDSPLVRSYSIRNRSLTMLKNAPARAVLAVLARTVARAASDAVRGIRHHGRGPESGAFLSRAGWRLYFGSVLRLTPALLGGRRHSSAADRRRVFAEFAR</sequence>
<dbReference type="Pfam" id="PF13641">
    <property type="entry name" value="Glyco_tranf_2_3"/>
    <property type="match status" value="1"/>
</dbReference>
<gene>
    <name evidence="5" type="ORF">ABFY20_05420</name>
</gene>
<comment type="pathway">
    <text evidence="1">Cell wall biogenesis; cell wall polysaccharide biosynthesis.</text>
</comment>
<accession>A0AB39BK14</accession>
<proteinExistence type="inferred from homology"/>
<dbReference type="PANTHER" id="PTHR43179">
    <property type="entry name" value="RHAMNOSYLTRANSFERASE WBBL"/>
    <property type="match status" value="1"/>
</dbReference>
<evidence type="ECO:0000313" key="5">
    <source>
        <dbReference type="EMBL" id="XDI06537.1"/>
    </source>
</evidence>
<comment type="similarity">
    <text evidence="2">Belongs to the glycosyltransferase 2 family.</text>
</comment>
<evidence type="ECO:0000256" key="1">
    <source>
        <dbReference type="ARBA" id="ARBA00004776"/>
    </source>
</evidence>
<dbReference type="GO" id="GO:0016757">
    <property type="term" value="F:glycosyltransferase activity"/>
    <property type="evidence" value="ECO:0007669"/>
    <property type="project" value="UniProtKB-KW"/>
</dbReference>
<name>A0AB39BK14_9MICO</name>
<keyword evidence="4" id="KW-0808">Transferase</keyword>
<keyword evidence="3" id="KW-0328">Glycosyltransferase</keyword>
<evidence type="ECO:0000256" key="4">
    <source>
        <dbReference type="ARBA" id="ARBA00022679"/>
    </source>
</evidence>
<organism evidence="5">
    <name type="scientific">Herbiconiux sp. A18JL235</name>
    <dbReference type="NCBI Taxonomy" id="3152363"/>
    <lineage>
        <taxon>Bacteria</taxon>
        <taxon>Bacillati</taxon>
        <taxon>Actinomycetota</taxon>
        <taxon>Actinomycetes</taxon>
        <taxon>Micrococcales</taxon>
        <taxon>Microbacteriaceae</taxon>
        <taxon>Herbiconiux</taxon>
    </lineage>
</organism>
<protein>
    <submittedName>
        <fullName evidence="5">Glycosyltransferase family 2 protein</fullName>
    </submittedName>
</protein>
<dbReference type="InterPro" id="IPR029044">
    <property type="entry name" value="Nucleotide-diphossugar_trans"/>
</dbReference>
<dbReference type="PANTHER" id="PTHR43179:SF12">
    <property type="entry name" value="GALACTOFURANOSYLTRANSFERASE GLFT2"/>
    <property type="match status" value="1"/>
</dbReference>
<dbReference type="RefSeq" id="WP_368498917.1">
    <property type="nucleotide sequence ID" value="NZ_CP162511.1"/>
</dbReference>
<reference evidence="5" key="1">
    <citation type="submission" date="2024-05" db="EMBL/GenBank/DDBJ databases">
        <title>Herbiconiux sp. A18JL235.</title>
        <authorList>
            <person name="Zhang G."/>
        </authorList>
    </citation>
    <scope>NUCLEOTIDE SEQUENCE</scope>
    <source>
        <strain evidence="5">A18JL235</strain>
    </source>
</reference>
<dbReference type="EMBL" id="CP162511">
    <property type="protein sequence ID" value="XDI06537.1"/>
    <property type="molecule type" value="Genomic_DNA"/>
</dbReference>
<dbReference type="Gene3D" id="3.90.550.10">
    <property type="entry name" value="Spore Coat Polysaccharide Biosynthesis Protein SpsA, Chain A"/>
    <property type="match status" value="1"/>
</dbReference>
<dbReference type="AlphaFoldDB" id="A0AB39BK14"/>
<evidence type="ECO:0000256" key="3">
    <source>
        <dbReference type="ARBA" id="ARBA00022676"/>
    </source>
</evidence>